<organism evidence="1 2">
    <name type="scientific">Trifolium medium</name>
    <dbReference type="NCBI Taxonomy" id="97028"/>
    <lineage>
        <taxon>Eukaryota</taxon>
        <taxon>Viridiplantae</taxon>
        <taxon>Streptophyta</taxon>
        <taxon>Embryophyta</taxon>
        <taxon>Tracheophyta</taxon>
        <taxon>Spermatophyta</taxon>
        <taxon>Magnoliopsida</taxon>
        <taxon>eudicotyledons</taxon>
        <taxon>Gunneridae</taxon>
        <taxon>Pentapetalae</taxon>
        <taxon>rosids</taxon>
        <taxon>fabids</taxon>
        <taxon>Fabales</taxon>
        <taxon>Fabaceae</taxon>
        <taxon>Papilionoideae</taxon>
        <taxon>50 kb inversion clade</taxon>
        <taxon>NPAAA clade</taxon>
        <taxon>Hologalegina</taxon>
        <taxon>IRL clade</taxon>
        <taxon>Trifolieae</taxon>
        <taxon>Trifolium</taxon>
    </lineage>
</organism>
<proteinExistence type="predicted"/>
<evidence type="ECO:0000313" key="2">
    <source>
        <dbReference type="Proteomes" id="UP000265520"/>
    </source>
</evidence>
<name>A0A392V2K0_9FABA</name>
<feature type="non-terminal residue" evidence="1">
    <location>
        <position position="60"/>
    </location>
</feature>
<dbReference type="AlphaFoldDB" id="A0A392V2K0"/>
<dbReference type="EMBL" id="LXQA011012861">
    <property type="protein sequence ID" value="MCI81185.1"/>
    <property type="molecule type" value="Genomic_DNA"/>
</dbReference>
<accession>A0A392V2K0</accession>
<dbReference type="Proteomes" id="UP000265520">
    <property type="component" value="Unassembled WGS sequence"/>
</dbReference>
<comment type="caution">
    <text evidence="1">The sequence shown here is derived from an EMBL/GenBank/DDBJ whole genome shotgun (WGS) entry which is preliminary data.</text>
</comment>
<protein>
    <submittedName>
        <fullName evidence="1">Uncharacterized protein</fullName>
    </submittedName>
</protein>
<sequence length="60" mass="6874">MWLRRLPHQQYYGRNCGCGLQFKTLMSTTTLEHVDDREIQMKLLDESKAGVKGLVDAGFS</sequence>
<keyword evidence="2" id="KW-1185">Reference proteome</keyword>
<evidence type="ECO:0000313" key="1">
    <source>
        <dbReference type="EMBL" id="MCI81185.1"/>
    </source>
</evidence>
<reference evidence="1 2" key="1">
    <citation type="journal article" date="2018" name="Front. Plant Sci.">
        <title>Red Clover (Trifolium pratense) and Zigzag Clover (T. medium) - A Picture of Genomic Similarities and Differences.</title>
        <authorList>
            <person name="Dluhosova J."/>
            <person name="Istvanek J."/>
            <person name="Nedelnik J."/>
            <person name="Repkova J."/>
        </authorList>
    </citation>
    <scope>NUCLEOTIDE SEQUENCE [LARGE SCALE GENOMIC DNA]</scope>
    <source>
        <strain evidence="2">cv. 10/8</strain>
        <tissue evidence="1">Leaf</tissue>
    </source>
</reference>